<dbReference type="Proteomes" id="UP000691718">
    <property type="component" value="Unassembled WGS sequence"/>
</dbReference>
<dbReference type="GO" id="GO:0006508">
    <property type="term" value="P:proteolysis"/>
    <property type="evidence" value="ECO:0007669"/>
    <property type="project" value="UniProtKB-KW"/>
</dbReference>
<keyword evidence="3 7" id="KW-0645">Protease</keyword>
<comment type="caution">
    <text evidence="9">The sequence shown here is derived from an EMBL/GenBank/DDBJ whole genome shotgun (WGS) entry which is preliminary data.</text>
</comment>
<protein>
    <submittedName>
        <fullName evidence="9">(apollo) hypothetical protein</fullName>
    </submittedName>
</protein>
<gene>
    <name evidence="9" type="ORF">PAPOLLO_LOCUS13867</name>
</gene>
<keyword evidence="2" id="KW-0964">Secreted</keyword>
<name>A0A8S3X5R5_PARAO</name>
<evidence type="ECO:0000256" key="6">
    <source>
        <dbReference type="ARBA" id="ARBA00023157"/>
    </source>
</evidence>
<dbReference type="Pfam" id="PF00089">
    <property type="entry name" value="Trypsin"/>
    <property type="match status" value="1"/>
</dbReference>
<evidence type="ECO:0000256" key="5">
    <source>
        <dbReference type="ARBA" id="ARBA00022825"/>
    </source>
</evidence>
<dbReference type="PROSITE" id="PS00135">
    <property type="entry name" value="TRYPSIN_SER"/>
    <property type="match status" value="1"/>
</dbReference>
<dbReference type="InterPro" id="IPR001254">
    <property type="entry name" value="Trypsin_dom"/>
</dbReference>
<evidence type="ECO:0000256" key="1">
    <source>
        <dbReference type="ARBA" id="ARBA00004613"/>
    </source>
</evidence>
<evidence type="ECO:0000256" key="4">
    <source>
        <dbReference type="ARBA" id="ARBA00022801"/>
    </source>
</evidence>
<accession>A0A8S3X5R5</accession>
<organism evidence="9 10">
    <name type="scientific">Parnassius apollo</name>
    <name type="common">Apollo butterfly</name>
    <name type="synonym">Papilio apollo</name>
    <dbReference type="NCBI Taxonomy" id="110799"/>
    <lineage>
        <taxon>Eukaryota</taxon>
        <taxon>Metazoa</taxon>
        <taxon>Ecdysozoa</taxon>
        <taxon>Arthropoda</taxon>
        <taxon>Hexapoda</taxon>
        <taxon>Insecta</taxon>
        <taxon>Pterygota</taxon>
        <taxon>Neoptera</taxon>
        <taxon>Endopterygota</taxon>
        <taxon>Lepidoptera</taxon>
        <taxon>Glossata</taxon>
        <taxon>Ditrysia</taxon>
        <taxon>Papilionoidea</taxon>
        <taxon>Papilionidae</taxon>
        <taxon>Parnassiinae</taxon>
        <taxon>Parnassini</taxon>
        <taxon>Parnassius</taxon>
        <taxon>Parnassius</taxon>
    </lineage>
</organism>
<dbReference type="OrthoDB" id="6380398at2759"/>
<dbReference type="GO" id="GO:0004252">
    <property type="term" value="F:serine-type endopeptidase activity"/>
    <property type="evidence" value="ECO:0007669"/>
    <property type="project" value="InterPro"/>
</dbReference>
<reference evidence="9" key="1">
    <citation type="submission" date="2021-04" db="EMBL/GenBank/DDBJ databases">
        <authorList>
            <person name="Tunstrom K."/>
        </authorList>
    </citation>
    <scope>NUCLEOTIDE SEQUENCE</scope>
</reference>
<feature type="domain" description="Peptidase S1" evidence="8">
    <location>
        <begin position="163"/>
        <end position="410"/>
    </location>
</feature>
<dbReference type="InterPro" id="IPR018114">
    <property type="entry name" value="TRYPSIN_HIS"/>
</dbReference>
<comment type="subcellular location">
    <subcellularLocation>
        <location evidence="1">Secreted</location>
    </subcellularLocation>
</comment>
<dbReference type="SMART" id="SM00020">
    <property type="entry name" value="Tryp_SPc"/>
    <property type="match status" value="1"/>
</dbReference>
<keyword evidence="6" id="KW-1015">Disulfide bond</keyword>
<sequence>MLLVITQTCLVLTTRRRQVFTSKIKQMIHIGGVITQKEGVKCFDDISNFVGRCKLLRDCPSAESHFSSTGIRPVFCEYSVRKILVCCRESGTWSPASHEPVEEERPTWGFVHHNHVRKRVSERKCEVYSKAVVQQVDFISLLPDPEPISISAANCNYTGVELIVGGVNAQQGEFPHMAAIGWLEYDDDYAFSCGGSLISERFVMTAGHCTKKPRFGEPTIVRLGEQNLDPNVRDGATPIDVRIKAIHKHPDYKPPNRYNDIALLELAEDVQFNDNIRPACLWTKENFGEHRKAYATGWGVVDPDTQQTSKELQKVSLSLLTNEYCDRILRRNRHWHGFAPSQMCAGELRGGKDTCQGDSGSPLQVVSEDNQCLFYVIGVTSFGGKCAQIGQPAIYTRVSSYLDWIENLVWPGE</sequence>
<evidence type="ECO:0000256" key="3">
    <source>
        <dbReference type="ARBA" id="ARBA00022670"/>
    </source>
</evidence>
<dbReference type="PROSITE" id="PS50240">
    <property type="entry name" value="TRYPSIN_DOM"/>
    <property type="match status" value="1"/>
</dbReference>
<keyword evidence="4 7" id="KW-0378">Hydrolase</keyword>
<evidence type="ECO:0000313" key="9">
    <source>
        <dbReference type="EMBL" id="CAG5001185.1"/>
    </source>
</evidence>
<keyword evidence="5 7" id="KW-0720">Serine protease</keyword>
<dbReference type="PANTHER" id="PTHR24258">
    <property type="entry name" value="SERINE PROTEASE-RELATED"/>
    <property type="match status" value="1"/>
</dbReference>
<proteinExistence type="predicted"/>
<evidence type="ECO:0000259" key="8">
    <source>
        <dbReference type="PROSITE" id="PS50240"/>
    </source>
</evidence>
<dbReference type="AlphaFoldDB" id="A0A8S3X5R5"/>
<dbReference type="FunFam" id="2.40.10.10:FF:000015">
    <property type="entry name" value="Atrial natriuretic peptide-converting enzyme"/>
    <property type="match status" value="1"/>
</dbReference>
<keyword evidence="10" id="KW-1185">Reference proteome</keyword>
<dbReference type="InterPro" id="IPR033116">
    <property type="entry name" value="TRYPSIN_SER"/>
</dbReference>
<dbReference type="CDD" id="cd00190">
    <property type="entry name" value="Tryp_SPc"/>
    <property type="match status" value="1"/>
</dbReference>
<evidence type="ECO:0000256" key="2">
    <source>
        <dbReference type="ARBA" id="ARBA00022525"/>
    </source>
</evidence>
<evidence type="ECO:0000313" key="10">
    <source>
        <dbReference type="Proteomes" id="UP000691718"/>
    </source>
</evidence>
<dbReference type="PANTHER" id="PTHR24258:SF136">
    <property type="entry name" value="GH06673P-RELATED"/>
    <property type="match status" value="1"/>
</dbReference>
<dbReference type="PROSITE" id="PS00134">
    <property type="entry name" value="TRYPSIN_HIS"/>
    <property type="match status" value="1"/>
</dbReference>
<dbReference type="GO" id="GO:0005576">
    <property type="term" value="C:extracellular region"/>
    <property type="evidence" value="ECO:0007669"/>
    <property type="project" value="UniProtKB-SubCell"/>
</dbReference>
<dbReference type="EMBL" id="CAJQZP010000945">
    <property type="protein sequence ID" value="CAG5001185.1"/>
    <property type="molecule type" value="Genomic_DNA"/>
</dbReference>
<evidence type="ECO:0000256" key="7">
    <source>
        <dbReference type="RuleBase" id="RU363034"/>
    </source>
</evidence>